<dbReference type="PANTHER" id="PTHR11138:SF5">
    <property type="entry name" value="METHIONYL-TRNA FORMYLTRANSFERASE, MITOCHONDRIAL"/>
    <property type="match status" value="1"/>
</dbReference>
<evidence type="ECO:0000313" key="9">
    <source>
        <dbReference type="Proteomes" id="UP000177480"/>
    </source>
</evidence>
<dbReference type="EC" id="2.1.2.9" evidence="2 5"/>
<dbReference type="GO" id="GO:0005829">
    <property type="term" value="C:cytosol"/>
    <property type="evidence" value="ECO:0007669"/>
    <property type="project" value="TreeGrafter"/>
</dbReference>
<dbReference type="InterPro" id="IPR011034">
    <property type="entry name" value="Formyl_transferase-like_C_sf"/>
</dbReference>
<accession>A0A1G2G0S4</accession>
<gene>
    <name evidence="5" type="primary">fmt</name>
    <name evidence="8" type="ORF">A2719_03100</name>
</gene>
<keyword evidence="3 5" id="KW-0808">Transferase</keyword>
<evidence type="ECO:0000256" key="3">
    <source>
        <dbReference type="ARBA" id="ARBA00022679"/>
    </source>
</evidence>
<dbReference type="InterPro" id="IPR044135">
    <property type="entry name" value="Met-tRNA-FMT_C"/>
</dbReference>
<evidence type="ECO:0000256" key="4">
    <source>
        <dbReference type="ARBA" id="ARBA00022917"/>
    </source>
</evidence>
<protein>
    <recommendedName>
        <fullName evidence="2 5">Methionyl-tRNA formyltransferase</fullName>
        <ecNumber evidence="2 5">2.1.2.9</ecNumber>
    </recommendedName>
</protein>
<dbReference type="EMBL" id="MHNK01000010">
    <property type="protein sequence ID" value="OGZ43924.1"/>
    <property type="molecule type" value="Genomic_DNA"/>
</dbReference>
<evidence type="ECO:0000259" key="6">
    <source>
        <dbReference type="Pfam" id="PF00551"/>
    </source>
</evidence>
<dbReference type="CDD" id="cd08646">
    <property type="entry name" value="FMT_core_Met-tRNA-FMT_N"/>
    <property type="match status" value="1"/>
</dbReference>
<evidence type="ECO:0000256" key="2">
    <source>
        <dbReference type="ARBA" id="ARBA00012261"/>
    </source>
</evidence>
<comment type="similarity">
    <text evidence="1 5">Belongs to the Fmt family.</text>
</comment>
<feature type="domain" description="Formyl transferase C-terminal" evidence="7">
    <location>
        <begin position="205"/>
        <end position="317"/>
    </location>
</feature>
<dbReference type="InterPro" id="IPR005793">
    <property type="entry name" value="Formyl_trans_C"/>
</dbReference>
<dbReference type="Pfam" id="PF02911">
    <property type="entry name" value="Formyl_trans_C"/>
    <property type="match status" value="1"/>
</dbReference>
<dbReference type="InterPro" id="IPR001555">
    <property type="entry name" value="GART_AS"/>
</dbReference>
<reference evidence="8 9" key="1">
    <citation type="journal article" date="2016" name="Nat. Commun.">
        <title>Thousands of microbial genomes shed light on interconnected biogeochemical processes in an aquifer system.</title>
        <authorList>
            <person name="Anantharaman K."/>
            <person name="Brown C.T."/>
            <person name="Hug L.A."/>
            <person name="Sharon I."/>
            <person name="Castelle C.J."/>
            <person name="Probst A.J."/>
            <person name="Thomas B.C."/>
            <person name="Singh A."/>
            <person name="Wilkins M.J."/>
            <person name="Karaoz U."/>
            <person name="Brodie E.L."/>
            <person name="Williams K.H."/>
            <person name="Hubbard S.S."/>
            <person name="Banfield J.F."/>
        </authorList>
    </citation>
    <scope>NUCLEOTIDE SEQUENCE [LARGE SCALE GENOMIC DNA]</scope>
</reference>
<comment type="catalytic activity">
    <reaction evidence="5">
        <text>L-methionyl-tRNA(fMet) + (6R)-10-formyltetrahydrofolate = N-formyl-L-methionyl-tRNA(fMet) + (6S)-5,6,7,8-tetrahydrofolate + H(+)</text>
        <dbReference type="Rhea" id="RHEA:24380"/>
        <dbReference type="Rhea" id="RHEA-COMP:9952"/>
        <dbReference type="Rhea" id="RHEA-COMP:9953"/>
        <dbReference type="ChEBI" id="CHEBI:15378"/>
        <dbReference type="ChEBI" id="CHEBI:57453"/>
        <dbReference type="ChEBI" id="CHEBI:78530"/>
        <dbReference type="ChEBI" id="CHEBI:78844"/>
        <dbReference type="ChEBI" id="CHEBI:195366"/>
        <dbReference type="EC" id="2.1.2.9"/>
    </reaction>
</comment>
<dbReference type="HAMAP" id="MF_00182">
    <property type="entry name" value="Formyl_trans"/>
    <property type="match status" value="1"/>
</dbReference>
<evidence type="ECO:0000256" key="5">
    <source>
        <dbReference type="HAMAP-Rule" id="MF_00182"/>
    </source>
</evidence>
<feature type="domain" description="Formyl transferase N-terminal" evidence="6">
    <location>
        <begin position="1"/>
        <end position="180"/>
    </location>
</feature>
<dbReference type="SUPFAM" id="SSF53328">
    <property type="entry name" value="Formyltransferase"/>
    <property type="match status" value="1"/>
</dbReference>
<dbReference type="GO" id="GO:0004479">
    <property type="term" value="F:methionyl-tRNA formyltransferase activity"/>
    <property type="evidence" value="ECO:0007669"/>
    <property type="project" value="UniProtKB-UniRule"/>
</dbReference>
<dbReference type="PANTHER" id="PTHR11138">
    <property type="entry name" value="METHIONYL-TRNA FORMYLTRANSFERASE"/>
    <property type="match status" value="1"/>
</dbReference>
<evidence type="ECO:0000256" key="1">
    <source>
        <dbReference type="ARBA" id="ARBA00010699"/>
    </source>
</evidence>
<dbReference type="InterPro" id="IPR002376">
    <property type="entry name" value="Formyl_transf_N"/>
</dbReference>
<dbReference type="AlphaFoldDB" id="A0A1G2G0S4"/>
<dbReference type="CDD" id="cd08704">
    <property type="entry name" value="Met_tRNA_FMT_C"/>
    <property type="match status" value="1"/>
</dbReference>
<evidence type="ECO:0000259" key="7">
    <source>
        <dbReference type="Pfam" id="PF02911"/>
    </source>
</evidence>
<name>A0A1G2G0S4_9BACT</name>
<dbReference type="STRING" id="1802114.A2719_03100"/>
<comment type="caution">
    <text evidence="8">The sequence shown here is derived from an EMBL/GenBank/DDBJ whole genome shotgun (WGS) entry which is preliminary data.</text>
</comment>
<organism evidence="8 9">
    <name type="scientific">Candidatus Ryanbacteria bacterium RIFCSPHIGHO2_01_FULL_45_22</name>
    <dbReference type="NCBI Taxonomy" id="1802114"/>
    <lineage>
        <taxon>Bacteria</taxon>
        <taxon>Candidatus Ryaniibacteriota</taxon>
    </lineage>
</organism>
<dbReference type="InterPro" id="IPR041711">
    <property type="entry name" value="Met-tRNA-FMT_N"/>
</dbReference>
<keyword evidence="4 5" id="KW-0648">Protein biosynthesis</keyword>
<dbReference type="Pfam" id="PF00551">
    <property type="entry name" value="Formyl_trans_N"/>
    <property type="match status" value="1"/>
</dbReference>
<dbReference type="NCBIfam" id="TIGR00460">
    <property type="entry name" value="fmt"/>
    <property type="match status" value="1"/>
</dbReference>
<dbReference type="SUPFAM" id="SSF50486">
    <property type="entry name" value="FMT C-terminal domain-like"/>
    <property type="match status" value="1"/>
</dbReference>
<dbReference type="InterPro" id="IPR005794">
    <property type="entry name" value="Fmt"/>
</dbReference>
<dbReference type="Proteomes" id="UP000177480">
    <property type="component" value="Unassembled WGS sequence"/>
</dbReference>
<proteinExistence type="inferred from homology"/>
<dbReference type="Gene3D" id="3.40.50.12230">
    <property type="match status" value="1"/>
</dbReference>
<sequence length="329" mass="36033">MKIIFFGTPDFAVTILKALIDAHMSPIAVVTTPDKPAGRGHIITSPPVKTFVEKYTIPVFQPEKLKDETFLHTLQNLNADVFVIASYGKILPQNLLDIPLKGTINVHPSLLPRHRGPSPIQSAILAGDSTTGITLMLTDKEMDHGPIIATCSWHIADSNSTYAQLHDKLAELGGDLLVKTLPRWIAGEITPQEQHHPEATYTKLLTKEDGHIDWTKSAKEIDRMVRALNPWPGTWSTLSEAKPPIFSKIGGFASESVKRVKILAGHPLDEKSTVPAGTILKTKSGHLAACTKNGLYMIEMLQVEGKKATLGTNLLNELSHSQQAHPRLL</sequence>
<comment type="function">
    <text evidence="5">Attaches a formyl group to the free amino group of methionyl-tRNA(fMet). The formyl group appears to play a dual role in the initiator identity of N-formylmethionyl-tRNA by promoting its recognition by IF2 and preventing the misappropriation of this tRNA by the elongation apparatus.</text>
</comment>
<dbReference type="PROSITE" id="PS00373">
    <property type="entry name" value="GART"/>
    <property type="match status" value="1"/>
</dbReference>
<evidence type="ECO:0000313" key="8">
    <source>
        <dbReference type="EMBL" id="OGZ43924.1"/>
    </source>
</evidence>
<dbReference type="InterPro" id="IPR036477">
    <property type="entry name" value="Formyl_transf_N_sf"/>
</dbReference>
<feature type="binding site" evidence="5">
    <location>
        <begin position="109"/>
        <end position="112"/>
    </location>
    <ligand>
        <name>(6S)-5,6,7,8-tetrahydrofolate</name>
        <dbReference type="ChEBI" id="CHEBI:57453"/>
    </ligand>
</feature>